<dbReference type="STRING" id="1504633.A0A2T7CLH8"/>
<dbReference type="SUPFAM" id="SSF81606">
    <property type="entry name" value="PP2C-like"/>
    <property type="match status" value="1"/>
</dbReference>
<evidence type="ECO:0000256" key="4">
    <source>
        <dbReference type="ARBA" id="ARBA00013081"/>
    </source>
</evidence>
<evidence type="ECO:0000313" key="15">
    <source>
        <dbReference type="EMBL" id="PUZ44199.1"/>
    </source>
</evidence>
<dbReference type="CDD" id="cd00143">
    <property type="entry name" value="PP2Cc"/>
    <property type="match status" value="1"/>
</dbReference>
<evidence type="ECO:0000256" key="13">
    <source>
        <dbReference type="SAM" id="SignalP"/>
    </source>
</evidence>
<dbReference type="SMART" id="SM00332">
    <property type="entry name" value="PP2Cc"/>
    <property type="match status" value="1"/>
</dbReference>
<dbReference type="EC" id="3.1.3.16" evidence="4"/>
<dbReference type="InterPro" id="IPR036457">
    <property type="entry name" value="PPM-type-like_dom_sf"/>
</dbReference>
<dbReference type="PROSITE" id="PS01032">
    <property type="entry name" value="PPM_1"/>
    <property type="match status" value="1"/>
</dbReference>
<dbReference type="GO" id="GO:0046872">
    <property type="term" value="F:metal ion binding"/>
    <property type="evidence" value="ECO:0007669"/>
    <property type="project" value="UniProtKB-KW"/>
</dbReference>
<feature type="domain" description="PPM-type phosphatase" evidence="14">
    <location>
        <begin position="141"/>
        <end position="412"/>
    </location>
</feature>
<dbReference type="AlphaFoldDB" id="A0A2T7CLH8"/>
<dbReference type="FunFam" id="3.60.40.10:FF:000079">
    <property type="entry name" value="Probable protein phosphatase 2C 74"/>
    <property type="match status" value="1"/>
</dbReference>
<evidence type="ECO:0000259" key="14">
    <source>
        <dbReference type="PROSITE" id="PS51746"/>
    </source>
</evidence>
<keyword evidence="13" id="KW-0732">Signal</keyword>
<evidence type="ECO:0000256" key="3">
    <source>
        <dbReference type="ARBA" id="ARBA00006702"/>
    </source>
</evidence>
<comment type="cofactor">
    <cofactor evidence="1">
        <name>Mn(2+)</name>
        <dbReference type="ChEBI" id="CHEBI:29035"/>
    </cofactor>
</comment>
<sequence>MTLHTTVRFFCSVVAAFARLVRELRRAASSSAMSSPVGLIATAPLPLRRKTKLVAALAPPQPSSVVARPAEVCDAVVSGVGAVDQPQQAESKRKKTTAWSARGRPSRLVIPVANDAGELAAGWGAAAAPVKEADVEVEGEGFWLASRAGPRHAMEDAYSVVTHKNGGDSQLAFYGVFDGHGGRAAVDFVSQRLGQNVVSAVLAAGAERRDEASLVVVEDDDAVSAAIRAAYLATDSELLAQHQQGASGGACAATALVTGGDLYVAHLGDCRAVLSRDGGAAAALTADHTCAAEGERARIERGGGFVSRSGSGVWRVQGSLAVSRSFGDAGLKRWVLAEPAVARVPLRAGCEFLIVASDGLWDKVGNQEAVDVVLRSRNAAATSSVARSCAELVDMAQRRGSRDDVTVMVVDLERFVR</sequence>
<dbReference type="Pfam" id="PF00481">
    <property type="entry name" value="PP2C"/>
    <property type="match status" value="1"/>
</dbReference>
<evidence type="ECO:0000256" key="2">
    <source>
        <dbReference type="ARBA" id="ARBA00001946"/>
    </source>
</evidence>
<feature type="chain" id="PRO_5015443970" description="protein-serine/threonine phosphatase" evidence="13">
    <location>
        <begin position="19"/>
        <end position="417"/>
    </location>
</feature>
<accession>A0A2T7CLH8</accession>
<evidence type="ECO:0000256" key="10">
    <source>
        <dbReference type="ARBA" id="ARBA00047761"/>
    </source>
</evidence>
<keyword evidence="5" id="KW-0479">Metal-binding</keyword>
<comment type="catalytic activity">
    <reaction evidence="11">
        <text>O-phospho-L-threonyl-[protein] + H2O = L-threonyl-[protein] + phosphate</text>
        <dbReference type="Rhea" id="RHEA:47004"/>
        <dbReference type="Rhea" id="RHEA-COMP:11060"/>
        <dbReference type="Rhea" id="RHEA-COMP:11605"/>
        <dbReference type="ChEBI" id="CHEBI:15377"/>
        <dbReference type="ChEBI" id="CHEBI:30013"/>
        <dbReference type="ChEBI" id="CHEBI:43474"/>
        <dbReference type="ChEBI" id="CHEBI:61977"/>
        <dbReference type="EC" id="3.1.3.16"/>
    </reaction>
</comment>
<dbReference type="Gramene" id="PUZ44199">
    <property type="protein sequence ID" value="PUZ44199"/>
    <property type="gene ID" value="GQ55_8G070300"/>
</dbReference>
<evidence type="ECO:0000256" key="12">
    <source>
        <dbReference type="RuleBase" id="RU003465"/>
    </source>
</evidence>
<dbReference type="InterPro" id="IPR001932">
    <property type="entry name" value="PPM-type_phosphatase-like_dom"/>
</dbReference>
<dbReference type="InterPro" id="IPR015655">
    <property type="entry name" value="PP2C"/>
</dbReference>
<dbReference type="InterPro" id="IPR000222">
    <property type="entry name" value="PP2C_BS"/>
</dbReference>
<dbReference type="Proteomes" id="UP000244336">
    <property type="component" value="Chromosome 8"/>
</dbReference>
<evidence type="ECO:0000256" key="11">
    <source>
        <dbReference type="ARBA" id="ARBA00048336"/>
    </source>
</evidence>
<dbReference type="EMBL" id="CM009756">
    <property type="protein sequence ID" value="PUZ44199.1"/>
    <property type="molecule type" value="Genomic_DNA"/>
</dbReference>
<dbReference type="PANTHER" id="PTHR47992">
    <property type="entry name" value="PROTEIN PHOSPHATASE"/>
    <property type="match status" value="1"/>
</dbReference>
<evidence type="ECO:0000256" key="9">
    <source>
        <dbReference type="ARBA" id="ARBA00023211"/>
    </source>
</evidence>
<keyword evidence="16" id="KW-1185">Reference proteome</keyword>
<comment type="catalytic activity">
    <reaction evidence="10">
        <text>O-phospho-L-seryl-[protein] + H2O = L-seryl-[protein] + phosphate</text>
        <dbReference type="Rhea" id="RHEA:20629"/>
        <dbReference type="Rhea" id="RHEA-COMP:9863"/>
        <dbReference type="Rhea" id="RHEA-COMP:11604"/>
        <dbReference type="ChEBI" id="CHEBI:15377"/>
        <dbReference type="ChEBI" id="CHEBI:29999"/>
        <dbReference type="ChEBI" id="CHEBI:43474"/>
        <dbReference type="ChEBI" id="CHEBI:83421"/>
        <dbReference type="EC" id="3.1.3.16"/>
    </reaction>
</comment>
<keyword evidence="6 12" id="KW-0378">Hydrolase</keyword>
<organism evidence="15 16">
    <name type="scientific">Panicum hallii var. hallii</name>
    <dbReference type="NCBI Taxonomy" id="1504633"/>
    <lineage>
        <taxon>Eukaryota</taxon>
        <taxon>Viridiplantae</taxon>
        <taxon>Streptophyta</taxon>
        <taxon>Embryophyta</taxon>
        <taxon>Tracheophyta</taxon>
        <taxon>Spermatophyta</taxon>
        <taxon>Magnoliopsida</taxon>
        <taxon>Liliopsida</taxon>
        <taxon>Poales</taxon>
        <taxon>Poaceae</taxon>
        <taxon>PACMAD clade</taxon>
        <taxon>Panicoideae</taxon>
        <taxon>Panicodae</taxon>
        <taxon>Paniceae</taxon>
        <taxon>Panicinae</taxon>
        <taxon>Panicum</taxon>
        <taxon>Panicum sect. Panicum</taxon>
    </lineage>
</organism>
<keyword evidence="7" id="KW-0460">Magnesium</keyword>
<feature type="signal peptide" evidence="13">
    <location>
        <begin position="1"/>
        <end position="18"/>
    </location>
</feature>
<comment type="cofactor">
    <cofactor evidence="2">
        <name>Mg(2+)</name>
        <dbReference type="ChEBI" id="CHEBI:18420"/>
    </cofactor>
</comment>
<name>A0A2T7CLH8_9POAL</name>
<dbReference type="OrthoDB" id="10264738at2759"/>
<evidence type="ECO:0000313" key="16">
    <source>
        <dbReference type="Proteomes" id="UP000244336"/>
    </source>
</evidence>
<evidence type="ECO:0000256" key="7">
    <source>
        <dbReference type="ARBA" id="ARBA00022842"/>
    </source>
</evidence>
<evidence type="ECO:0000256" key="6">
    <source>
        <dbReference type="ARBA" id="ARBA00022801"/>
    </source>
</evidence>
<keyword evidence="8 12" id="KW-0904">Protein phosphatase</keyword>
<dbReference type="PROSITE" id="PS51746">
    <property type="entry name" value="PPM_2"/>
    <property type="match status" value="1"/>
</dbReference>
<reference evidence="15 16" key="1">
    <citation type="submission" date="2018-04" db="EMBL/GenBank/DDBJ databases">
        <title>WGS assembly of Panicum hallii var. hallii HAL2.</title>
        <authorList>
            <person name="Lovell J."/>
            <person name="Jenkins J."/>
            <person name="Lowry D."/>
            <person name="Mamidi S."/>
            <person name="Sreedasyam A."/>
            <person name="Weng X."/>
            <person name="Barry K."/>
            <person name="Bonette J."/>
            <person name="Campitelli B."/>
            <person name="Daum C."/>
            <person name="Gordon S."/>
            <person name="Gould B."/>
            <person name="Lipzen A."/>
            <person name="MacQueen A."/>
            <person name="Palacio-Mejia J."/>
            <person name="Plott C."/>
            <person name="Shakirov E."/>
            <person name="Shu S."/>
            <person name="Yoshinaga Y."/>
            <person name="Zane M."/>
            <person name="Rokhsar D."/>
            <person name="Grimwood J."/>
            <person name="Schmutz J."/>
            <person name="Juenger T."/>
        </authorList>
    </citation>
    <scope>NUCLEOTIDE SEQUENCE [LARGE SCALE GENOMIC DNA]</scope>
    <source>
        <strain evidence="16">cv. HAL2</strain>
    </source>
</reference>
<evidence type="ECO:0000256" key="1">
    <source>
        <dbReference type="ARBA" id="ARBA00001936"/>
    </source>
</evidence>
<dbReference type="GO" id="GO:0004722">
    <property type="term" value="F:protein serine/threonine phosphatase activity"/>
    <property type="evidence" value="ECO:0007669"/>
    <property type="project" value="UniProtKB-EC"/>
</dbReference>
<evidence type="ECO:0000256" key="5">
    <source>
        <dbReference type="ARBA" id="ARBA00022723"/>
    </source>
</evidence>
<gene>
    <name evidence="15" type="ORF">GQ55_8G070300</name>
</gene>
<keyword evidence="9" id="KW-0464">Manganese</keyword>
<dbReference type="Gene3D" id="3.60.40.10">
    <property type="entry name" value="PPM-type phosphatase domain"/>
    <property type="match status" value="1"/>
</dbReference>
<proteinExistence type="inferred from homology"/>
<protein>
    <recommendedName>
        <fullName evidence="4">protein-serine/threonine phosphatase</fullName>
        <ecNumber evidence="4">3.1.3.16</ecNumber>
    </recommendedName>
</protein>
<evidence type="ECO:0000256" key="8">
    <source>
        <dbReference type="ARBA" id="ARBA00022912"/>
    </source>
</evidence>
<comment type="similarity">
    <text evidence="3 12">Belongs to the PP2C family.</text>
</comment>